<sequence>MAPRSRRHLFQCITIKRFSMFQRFKKLLEHSPGISVYIQAMVLHDGVGGAPCWITDCIYAIPTSVTSRIQSLSLEGLYWEGLYPEAHEFFATQFPAVENFSLAGTVVSISHFNGLVNSFPRLSSLAVRDIGWNWEESELEDTQRPHHDGLHIDFLLLLDDTLFSWIIGGHLAPGVRRLEIKQNDRHDVTVICGVLQYIGPSLEELHIHFADPLDEISFHKSIYLRGFTLAQNTHLHSLRFSLKEVRNNMDQPDYLFWANRFLLKVRSQIRSIQFTIAGVDHRPNRSYWPSINAALRMEAFKSLEEVSVVTDESLVNPQEAEEAYTSYLSVAKERGVLRFEHTNRLKLVQSGVAVPIQWP</sequence>
<comment type="caution">
    <text evidence="1">The sequence shown here is derived from an EMBL/GenBank/DDBJ whole genome shotgun (WGS) entry which is preliminary data.</text>
</comment>
<organism evidence="1 2">
    <name type="scientific">Grifola frondosa</name>
    <name type="common">Maitake</name>
    <name type="synonym">Polyporus frondosus</name>
    <dbReference type="NCBI Taxonomy" id="5627"/>
    <lineage>
        <taxon>Eukaryota</taxon>
        <taxon>Fungi</taxon>
        <taxon>Dikarya</taxon>
        <taxon>Basidiomycota</taxon>
        <taxon>Agaricomycotina</taxon>
        <taxon>Agaricomycetes</taxon>
        <taxon>Polyporales</taxon>
        <taxon>Grifolaceae</taxon>
        <taxon>Grifola</taxon>
    </lineage>
</organism>
<dbReference type="Proteomes" id="UP000092993">
    <property type="component" value="Unassembled WGS sequence"/>
</dbReference>
<evidence type="ECO:0008006" key="3">
    <source>
        <dbReference type="Google" id="ProtNLM"/>
    </source>
</evidence>
<name>A0A1C7M750_GRIFR</name>
<evidence type="ECO:0000313" key="2">
    <source>
        <dbReference type="Proteomes" id="UP000092993"/>
    </source>
</evidence>
<reference evidence="1 2" key="1">
    <citation type="submission" date="2016-03" db="EMBL/GenBank/DDBJ databases">
        <title>Whole genome sequencing of Grifola frondosa 9006-11.</title>
        <authorList>
            <person name="Min B."/>
            <person name="Park H."/>
            <person name="Kim J.-G."/>
            <person name="Cho H."/>
            <person name="Oh Y.-L."/>
            <person name="Kong W.-S."/>
            <person name="Choi I.-G."/>
        </authorList>
    </citation>
    <scope>NUCLEOTIDE SEQUENCE [LARGE SCALE GENOMIC DNA]</scope>
    <source>
        <strain evidence="1 2">9006-11</strain>
    </source>
</reference>
<dbReference type="AlphaFoldDB" id="A0A1C7M750"/>
<dbReference type="EMBL" id="LUGG01000007">
    <property type="protein sequence ID" value="OBZ72755.1"/>
    <property type="molecule type" value="Genomic_DNA"/>
</dbReference>
<accession>A0A1C7M750</accession>
<gene>
    <name evidence="1" type="ORF">A0H81_06687</name>
</gene>
<evidence type="ECO:0000313" key="1">
    <source>
        <dbReference type="EMBL" id="OBZ72755.1"/>
    </source>
</evidence>
<protein>
    <recommendedName>
        <fullName evidence="3">F-box domain-containing protein</fullName>
    </recommendedName>
</protein>
<proteinExistence type="predicted"/>
<keyword evidence="2" id="KW-1185">Reference proteome</keyword>